<dbReference type="EMBL" id="GFPF01002659">
    <property type="protein sequence ID" value="MAA13805.1"/>
    <property type="molecule type" value="Transcribed_RNA"/>
</dbReference>
<accession>A0A224YAB1</accession>
<organism evidence="2">
    <name type="scientific">Rhipicephalus zambeziensis</name>
    <dbReference type="NCBI Taxonomy" id="60191"/>
    <lineage>
        <taxon>Eukaryota</taxon>
        <taxon>Metazoa</taxon>
        <taxon>Ecdysozoa</taxon>
        <taxon>Arthropoda</taxon>
        <taxon>Chelicerata</taxon>
        <taxon>Arachnida</taxon>
        <taxon>Acari</taxon>
        <taxon>Parasitiformes</taxon>
        <taxon>Ixodida</taxon>
        <taxon>Ixodoidea</taxon>
        <taxon>Ixodidae</taxon>
        <taxon>Rhipicephalinae</taxon>
        <taxon>Rhipicephalus</taxon>
        <taxon>Rhipicephalus</taxon>
    </lineage>
</organism>
<protein>
    <submittedName>
        <fullName evidence="2">Uncharacterized protein</fullName>
    </submittedName>
</protein>
<reference evidence="2" key="1">
    <citation type="journal article" date="2017" name="Parasit. Vectors">
        <title>Sialotranscriptomics of Rhipicephalus zambeziensis reveals intricate expression profiles of secretory proteins and suggests tight temporal transcriptional regulation during blood-feeding.</title>
        <authorList>
            <person name="de Castro M.H."/>
            <person name="de Klerk D."/>
            <person name="Pienaar R."/>
            <person name="Rees D.J.G."/>
            <person name="Mans B.J."/>
        </authorList>
    </citation>
    <scope>NUCLEOTIDE SEQUENCE</scope>
    <source>
        <tissue evidence="2">Salivary glands</tissue>
    </source>
</reference>
<proteinExistence type="predicted"/>
<name>A0A224YAB1_9ACAR</name>
<evidence type="ECO:0000313" key="2">
    <source>
        <dbReference type="EMBL" id="MAA13805.1"/>
    </source>
</evidence>
<dbReference type="AlphaFoldDB" id="A0A224YAB1"/>
<feature type="region of interest" description="Disordered" evidence="1">
    <location>
        <begin position="86"/>
        <end position="107"/>
    </location>
</feature>
<evidence type="ECO:0000256" key="1">
    <source>
        <dbReference type="SAM" id="MobiDB-lite"/>
    </source>
</evidence>
<sequence>MPSQYALPEHSVSRMLWSVNGGVSAGGAVAPAMVVSPVPEMRPADVVATAVAKQMERLQILERRCGADSAGHAFTVPVIICEDVDAEQQSTATPERSHTTTTLTRLSPPCNARRFLQVPGIDVGVERRPPS</sequence>